<evidence type="ECO:0008006" key="3">
    <source>
        <dbReference type="Google" id="ProtNLM"/>
    </source>
</evidence>
<dbReference type="Pfam" id="PF13489">
    <property type="entry name" value="Methyltransf_23"/>
    <property type="match status" value="1"/>
</dbReference>
<dbReference type="InterPro" id="IPR029063">
    <property type="entry name" value="SAM-dependent_MTases_sf"/>
</dbReference>
<evidence type="ECO:0000313" key="1">
    <source>
        <dbReference type="EMBL" id="CAE7323668.1"/>
    </source>
</evidence>
<comment type="caution">
    <text evidence="1">The sequence shown here is derived from an EMBL/GenBank/DDBJ whole genome shotgun (WGS) entry which is preliminary data.</text>
</comment>
<dbReference type="Gene3D" id="3.40.50.150">
    <property type="entry name" value="Vaccinia Virus protein VP39"/>
    <property type="match status" value="1"/>
</dbReference>
<sequence>MARWSTFGSERRRWDPTFHRIVDIGAGHGRTAAWLTQAWDFEVTAVDVVRPQSPEFNVELFDGRTLPLPDKSRDCALFSFVLHHCRHFELQRALLMEAARVSKSWVVICEDTPEETVHWKGTRGHDHLGQFHPAAEWRKMFSKIGFRILHQGPLWEGPRKGPSPYFCKRSYFILEVPAGLCAALNLCGFGWLRIFGSCAFASPQVHSHLLDFTVSLVVSCQHEGRPQTKSAACQMTNAKECLMSSFCIAFLRLFFSLAQDCLTRPSSKIPLELSLRSN</sequence>
<accession>A0A812NJH5</accession>
<keyword evidence="2" id="KW-1185">Reference proteome</keyword>
<dbReference type="EMBL" id="CAJNIZ010011715">
    <property type="protein sequence ID" value="CAE7323668.1"/>
    <property type="molecule type" value="Genomic_DNA"/>
</dbReference>
<dbReference type="OrthoDB" id="418338at2759"/>
<dbReference type="CDD" id="cd02440">
    <property type="entry name" value="AdoMet_MTases"/>
    <property type="match status" value="1"/>
</dbReference>
<protein>
    <recommendedName>
        <fullName evidence="3">Methyltransferase type 11 domain-containing protein</fullName>
    </recommendedName>
</protein>
<reference evidence="1" key="1">
    <citation type="submission" date="2021-02" db="EMBL/GenBank/DDBJ databases">
        <authorList>
            <person name="Dougan E. K."/>
            <person name="Rhodes N."/>
            <person name="Thang M."/>
            <person name="Chan C."/>
        </authorList>
    </citation>
    <scope>NUCLEOTIDE SEQUENCE</scope>
</reference>
<dbReference type="AlphaFoldDB" id="A0A812NJH5"/>
<proteinExistence type="predicted"/>
<gene>
    <name evidence="1" type="ORF">SPIL2461_LOCUS7483</name>
</gene>
<dbReference type="Proteomes" id="UP000649617">
    <property type="component" value="Unassembled WGS sequence"/>
</dbReference>
<name>A0A812NJH5_SYMPI</name>
<evidence type="ECO:0000313" key="2">
    <source>
        <dbReference type="Proteomes" id="UP000649617"/>
    </source>
</evidence>
<organism evidence="1 2">
    <name type="scientific">Symbiodinium pilosum</name>
    <name type="common">Dinoflagellate</name>
    <dbReference type="NCBI Taxonomy" id="2952"/>
    <lineage>
        <taxon>Eukaryota</taxon>
        <taxon>Sar</taxon>
        <taxon>Alveolata</taxon>
        <taxon>Dinophyceae</taxon>
        <taxon>Suessiales</taxon>
        <taxon>Symbiodiniaceae</taxon>
        <taxon>Symbiodinium</taxon>
    </lineage>
</organism>
<dbReference type="SUPFAM" id="SSF53335">
    <property type="entry name" value="S-adenosyl-L-methionine-dependent methyltransferases"/>
    <property type="match status" value="1"/>
</dbReference>